<dbReference type="OrthoDB" id="3679304at2759"/>
<dbReference type="AlphaFoldDB" id="A0A6A5XFR2"/>
<name>A0A6A5XFR2_9PLEO</name>
<dbReference type="EMBL" id="ML978073">
    <property type="protein sequence ID" value="KAF2011922.1"/>
    <property type="molecule type" value="Genomic_DNA"/>
</dbReference>
<dbReference type="GeneID" id="54291497"/>
<sequence>MTDPGTRIGPNDGFETCNMFMKQVIDASNQLKLSSALGIRQRNRYDFVLKNRTSDKYFPRLESRKENEFLNRVYSIDRCWWLLVLSTAAHKNITKTKRPILEEVILAITERKDDTEIIHSGIRRIAESMGIFELAEHPGTPQSSTQQSSDTSNPWDEYPSVGTWRVFTNPAPDLEDCRFGGIILESLERIDNTFEAVTLRAPLWVLSGEPVPCFVNLRICKRHVQSLGNTLFNTDIAWTGHSFRVFHEDGLIQTVPCPQITLTGVSDEVIFEVFGPRIREAVIACPIRQSELGNGISRTECVSMTFSKDEASIDLSLDLVKGTDIFMKRN</sequence>
<evidence type="ECO:0000256" key="1">
    <source>
        <dbReference type="SAM" id="MobiDB-lite"/>
    </source>
</evidence>
<accession>A0A6A5XFR2</accession>
<feature type="region of interest" description="Disordered" evidence="1">
    <location>
        <begin position="136"/>
        <end position="155"/>
    </location>
</feature>
<evidence type="ECO:0000313" key="2">
    <source>
        <dbReference type="EMBL" id="KAF2011922.1"/>
    </source>
</evidence>
<evidence type="ECO:0000313" key="3">
    <source>
        <dbReference type="Proteomes" id="UP000799778"/>
    </source>
</evidence>
<proteinExistence type="predicted"/>
<protein>
    <submittedName>
        <fullName evidence="2">Uncharacterized protein</fullName>
    </submittedName>
</protein>
<gene>
    <name evidence="2" type="ORF">BU24DRAFT_495030</name>
</gene>
<dbReference type="RefSeq" id="XP_033380261.1">
    <property type="nucleotide sequence ID" value="XM_033534100.1"/>
</dbReference>
<keyword evidence="3" id="KW-1185">Reference proteome</keyword>
<reference evidence="2" key="1">
    <citation type="journal article" date="2020" name="Stud. Mycol.">
        <title>101 Dothideomycetes genomes: a test case for predicting lifestyles and emergence of pathogens.</title>
        <authorList>
            <person name="Haridas S."/>
            <person name="Albert R."/>
            <person name="Binder M."/>
            <person name="Bloem J."/>
            <person name="Labutti K."/>
            <person name="Salamov A."/>
            <person name="Andreopoulos B."/>
            <person name="Baker S."/>
            <person name="Barry K."/>
            <person name="Bills G."/>
            <person name="Bluhm B."/>
            <person name="Cannon C."/>
            <person name="Castanera R."/>
            <person name="Culley D."/>
            <person name="Daum C."/>
            <person name="Ezra D."/>
            <person name="Gonzalez J."/>
            <person name="Henrissat B."/>
            <person name="Kuo A."/>
            <person name="Liang C."/>
            <person name="Lipzen A."/>
            <person name="Lutzoni F."/>
            <person name="Magnuson J."/>
            <person name="Mondo S."/>
            <person name="Nolan M."/>
            <person name="Ohm R."/>
            <person name="Pangilinan J."/>
            <person name="Park H.-J."/>
            <person name="Ramirez L."/>
            <person name="Alfaro M."/>
            <person name="Sun H."/>
            <person name="Tritt A."/>
            <person name="Yoshinaga Y."/>
            <person name="Zwiers L.-H."/>
            <person name="Turgeon B."/>
            <person name="Goodwin S."/>
            <person name="Spatafora J."/>
            <person name="Crous P."/>
            <person name="Grigoriev I."/>
        </authorList>
    </citation>
    <scope>NUCLEOTIDE SEQUENCE</scope>
    <source>
        <strain evidence="2">CBS 175.79</strain>
    </source>
</reference>
<dbReference type="Proteomes" id="UP000799778">
    <property type="component" value="Unassembled WGS sequence"/>
</dbReference>
<organism evidence="2 3">
    <name type="scientific">Aaosphaeria arxii CBS 175.79</name>
    <dbReference type="NCBI Taxonomy" id="1450172"/>
    <lineage>
        <taxon>Eukaryota</taxon>
        <taxon>Fungi</taxon>
        <taxon>Dikarya</taxon>
        <taxon>Ascomycota</taxon>
        <taxon>Pezizomycotina</taxon>
        <taxon>Dothideomycetes</taxon>
        <taxon>Pleosporomycetidae</taxon>
        <taxon>Pleosporales</taxon>
        <taxon>Pleosporales incertae sedis</taxon>
        <taxon>Aaosphaeria</taxon>
    </lineage>
</organism>
<feature type="compositionally biased region" description="Low complexity" evidence="1">
    <location>
        <begin position="140"/>
        <end position="152"/>
    </location>
</feature>